<feature type="transmembrane region" description="Helical" evidence="1">
    <location>
        <begin position="215"/>
        <end position="240"/>
    </location>
</feature>
<protein>
    <recommendedName>
        <fullName evidence="4">PepSY-associated TM region</fullName>
    </recommendedName>
</protein>
<reference evidence="2" key="1">
    <citation type="submission" date="2022-04" db="EMBL/GenBank/DDBJ databases">
        <title>Mucilaginibacter sp. RS28 isolated from freshwater.</title>
        <authorList>
            <person name="Ko S.-R."/>
        </authorList>
    </citation>
    <scope>NUCLEOTIDE SEQUENCE</scope>
    <source>
        <strain evidence="2">RS28</strain>
    </source>
</reference>
<evidence type="ECO:0000313" key="3">
    <source>
        <dbReference type="Proteomes" id="UP001139450"/>
    </source>
</evidence>
<evidence type="ECO:0000256" key="1">
    <source>
        <dbReference type="SAM" id="Phobius"/>
    </source>
</evidence>
<comment type="caution">
    <text evidence="2">The sequence shown here is derived from an EMBL/GenBank/DDBJ whole genome shotgun (WGS) entry which is preliminary data.</text>
</comment>
<name>A0A9X1X5U0_9SPHI</name>
<dbReference type="EMBL" id="JALJEJ010000007">
    <property type="protein sequence ID" value="MCJ8210965.1"/>
    <property type="molecule type" value="Genomic_DNA"/>
</dbReference>
<dbReference type="RefSeq" id="WP_245131090.1">
    <property type="nucleotide sequence ID" value="NZ_JALJEJ010000007.1"/>
</dbReference>
<keyword evidence="3" id="KW-1185">Reference proteome</keyword>
<accession>A0A9X1X5U0</accession>
<dbReference type="AlphaFoldDB" id="A0A9X1X5U0"/>
<evidence type="ECO:0008006" key="4">
    <source>
        <dbReference type="Google" id="ProtNLM"/>
    </source>
</evidence>
<keyword evidence="1" id="KW-0812">Transmembrane</keyword>
<sequence>MSSSTPHTWRKRFYNLHRFAGLLALIPIISWTLSGLSHPFMSNWFRPSIAKESFKPLNMQQLQPKLDLTTVLQKSKIDRFINFRLVSFNKTTWYQVLMPDSSYRYLNADNGAVLKDGDRAYGVFLARYFLQDQTAPVKRITLQTQFDSQYQPINHLLPVWRVAFDRNDGMVVYVETAQNRLATFNNNTRKVLLGLFEEFHTWQFLRDIAGENFRLMVLLVTVVVMLTAMVTGLVVYGFLWKRFKDIAQRRSHSNKPDSRYFQRIHRKLGLAISLVMFCFLMSAAFHIAVKMSGGKPQPRPFKQSINTNELKVSNLHLPIPDSTINRIGLVKLDNQIYYQVLDSHKKTAYINAQTGELLANGDEHFATFLTQWYSGTKLKPDSVKLIKNFNNEYGFINKRLPVQRVSFGRENWYIETATGQLSTKVGSLDRAEGLSFIFLHKFFGMAWAGKDIRDIVSILSALGILVVALFGFAAYIKK</sequence>
<organism evidence="2 3">
    <name type="scientific">Mucilaginibacter straminoryzae</name>
    <dbReference type="NCBI Taxonomy" id="2932774"/>
    <lineage>
        <taxon>Bacteria</taxon>
        <taxon>Pseudomonadati</taxon>
        <taxon>Bacteroidota</taxon>
        <taxon>Sphingobacteriia</taxon>
        <taxon>Sphingobacteriales</taxon>
        <taxon>Sphingobacteriaceae</taxon>
        <taxon>Mucilaginibacter</taxon>
    </lineage>
</organism>
<gene>
    <name evidence="2" type="ORF">MUY27_14700</name>
</gene>
<keyword evidence="1" id="KW-0472">Membrane</keyword>
<dbReference type="InterPro" id="IPR005625">
    <property type="entry name" value="PepSY-ass_TM"/>
</dbReference>
<proteinExistence type="predicted"/>
<evidence type="ECO:0000313" key="2">
    <source>
        <dbReference type="EMBL" id="MCJ8210965.1"/>
    </source>
</evidence>
<feature type="transmembrane region" description="Helical" evidence="1">
    <location>
        <begin position="268"/>
        <end position="289"/>
    </location>
</feature>
<keyword evidence="1" id="KW-1133">Transmembrane helix</keyword>
<dbReference type="PANTHER" id="PTHR34219">
    <property type="entry name" value="IRON-REGULATED INNER MEMBRANE PROTEIN-RELATED"/>
    <property type="match status" value="1"/>
</dbReference>
<dbReference type="PANTHER" id="PTHR34219:SF3">
    <property type="entry name" value="BLL7967 PROTEIN"/>
    <property type="match status" value="1"/>
</dbReference>
<feature type="transmembrane region" description="Helical" evidence="1">
    <location>
        <begin position="455"/>
        <end position="476"/>
    </location>
</feature>
<dbReference type="Proteomes" id="UP001139450">
    <property type="component" value="Unassembled WGS sequence"/>
</dbReference>